<protein>
    <submittedName>
        <fullName evidence="2">SAM-dependent methyltransferase</fullName>
    </submittedName>
</protein>
<dbReference type="GO" id="GO:0008168">
    <property type="term" value="F:methyltransferase activity"/>
    <property type="evidence" value="ECO:0007669"/>
    <property type="project" value="UniProtKB-KW"/>
</dbReference>
<keyword evidence="3" id="KW-1185">Reference proteome</keyword>
<dbReference type="Pfam" id="PF04672">
    <property type="entry name" value="Methyltransf_19"/>
    <property type="match status" value="1"/>
</dbReference>
<keyword evidence="2" id="KW-0489">Methyltransferase</keyword>
<reference evidence="2 3" key="1">
    <citation type="submission" date="2018-10" db="EMBL/GenBank/DDBJ databases">
        <title>Isolation from soil.</title>
        <authorList>
            <person name="Hu J."/>
        </authorList>
    </citation>
    <scope>NUCLEOTIDE SEQUENCE [LARGE SCALE GENOMIC DNA]</scope>
    <source>
        <strain evidence="2 3">NEAU-Ht49</strain>
    </source>
</reference>
<name>A0A3M2LVQ2_9ACTN</name>
<evidence type="ECO:0000313" key="3">
    <source>
        <dbReference type="Proteomes" id="UP000282674"/>
    </source>
</evidence>
<keyword evidence="2" id="KW-0808">Transferase</keyword>
<proteinExistence type="predicted"/>
<feature type="compositionally biased region" description="Basic residues" evidence="1">
    <location>
        <begin position="1"/>
        <end position="15"/>
    </location>
</feature>
<evidence type="ECO:0000313" key="2">
    <source>
        <dbReference type="EMBL" id="RMI41186.1"/>
    </source>
</evidence>
<dbReference type="InterPro" id="IPR029063">
    <property type="entry name" value="SAM-dependent_MTases_sf"/>
</dbReference>
<dbReference type="AlphaFoldDB" id="A0A3M2LVQ2"/>
<dbReference type="GO" id="GO:0032259">
    <property type="term" value="P:methylation"/>
    <property type="evidence" value="ECO:0007669"/>
    <property type="project" value="UniProtKB-KW"/>
</dbReference>
<comment type="caution">
    <text evidence="2">The sequence shown here is derived from an EMBL/GenBank/DDBJ whole genome shotgun (WGS) entry which is preliminary data.</text>
</comment>
<dbReference type="InterPro" id="IPR006764">
    <property type="entry name" value="SAM_dep_MeTrfase_SAV2177_type"/>
</dbReference>
<sequence length="321" mass="35469">MGKGLPRRRDRRVRRSWLEKSRRSTPKRVNPVTSGTIDHASTRSKTRCTVSAERAPRGIDPSKPHPARRYNYWLGGKDNFQADRVSGEAVASGFPTIRHAAIENRRFMQRAVRYLAEEEGIRQFLDVGTGLPSAGNVHEIAQEIDPASRIVYVDNDPIVLVHARALLTSSPEGATAYLDSDLREPRRILADPALHKTLDLTEPVALMLVAITHFLTDEDDAYGTVRTLVDALAPGSFVVITNATQDHLTPEERAAVDEANQRSGIPFRNRSADEVARFFDGLDLLAPGVGSVIDWRPDPARDDHAPTVKQVSMHGAVARVP</sequence>
<dbReference type="EMBL" id="RFFG01000045">
    <property type="protein sequence ID" value="RMI41186.1"/>
    <property type="molecule type" value="Genomic_DNA"/>
</dbReference>
<dbReference type="PIRSF" id="PIRSF017393">
    <property type="entry name" value="MTase_SAV2177"/>
    <property type="match status" value="1"/>
</dbReference>
<dbReference type="OrthoDB" id="3216820at2"/>
<dbReference type="SUPFAM" id="SSF53335">
    <property type="entry name" value="S-adenosyl-L-methionine-dependent methyltransferases"/>
    <property type="match status" value="1"/>
</dbReference>
<dbReference type="Proteomes" id="UP000282674">
    <property type="component" value="Unassembled WGS sequence"/>
</dbReference>
<feature type="region of interest" description="Disordered" evidence="1">
    <location>
        <begin position="1"/>
        <end position="47"/>
    </location>
</feature>
<organism evidence="2 3">
    <name type="scientific">Actinomadura harenae</name>
    <dbReference type="NCBI Taxonomy" id="2483351"/>
    <lineage>
        <taxon>Bacteria</taxon>
        <taxon>Bacillati</taxon>
        <taxon>Actinomycetota</taxon>
        <taxon>Actinomycetes</taxon>
        <taxon>Streptosporangiales</taxon>
        <taxon>Thermomonosporaceae</taxon>
        <taxon>Actinomadura</taxon>
    </lineage>
</organism>
<evidence type="ECO:0000256" key="1">
    <source>
        <dbReference type="SAM" id="MobiDB-lite"/>
    </source>
</evidence>
<accession>A0A3M2LVQ2</accession>
<dbReference type="Gene3D" id="3.40.50.150">
    <property type="entry name" value="Vaccinia Virus protein VP39"/>
    <property type="match status" value="1"/>
</dbReference>
<gene>
    <name evidence="2" type="ORF">EBO15_23965</name>
</gene>